<comment type="caution">
    <text evidence="2">The sequence shown here is derived from an EMBL/GenBank/DDBJ whole genome shotgun (WGS) entry which is preliminary data.</text>
</comment>
<proteinExistence type="predicted"/>
<name>A0A1Q9B046_9HYPH</name>
<dbReference type="InterPro" id="IPR036291">
    <property type="entry name" value="NAD(P)-bd_dom_sf"/>
</dbReference>
<protein>
    <submittedName>
        <fullName evidence="2">NAD(P)-dependent oxidoreductase</fullName>
    </submittedName>
</protein>
<dbReference type="Gene3D" id="3.40.50.720">
    <property type="entry name" value="NAD(P)-binding Rossmann-like Domain"/>
    <property type="match status" value="1"/>
</dbReference>
<dbReference type="Proteomes" id="UP000186364">
    <property type="component" value="Unassembled WGS sequence"/>
</dbReference>
<dbReference type="AlphaFoldDB" id="A0A1Q9B046"/>
<organism evidence="2 3">
    <name type="scientific">Xaviernesmea oryzae</name>
    <dbReference type="NCBI Taxonomy" id="464029"/>
    <lineage>
        <taxon>Bacteria</taxon>
        <taxon>Pseudomonadati</taxon>
        <taxon>Pseudomonadota</taxon>
        <taxon>Alphaproteobacteria</taxon>
        <taxon>Hyphomicrobiales</taxon>
        <taxon>Rhizobiaceae</taxon>
        <taxon>Rhizobium/Agrobacterium group</taxon>
        <taxon>Xaviernesmea</taxon>
    </lineage>
</organism>
<dbReference type="Pfam" id="PF13460">
    <property type="entry name" value="NAD_binding_10"/>
    <property type="match status" value="1"/>
</dbReference>
<evidence type="ECO:0000313" key="3">
    <source>
        <dbReference type="Proteomes" id="UP000186364"/>
    </source>
</evidence>
<sequence length="291" mass="30690">MTTILVTGASGQLGRLVLDHLLASGKVAPGDLIAGSRDPAKLDAYTQKGVKTREVDFDGDLSEAFTGIDVALIISTDALGEPGKRQAQHKAAVTAAKAAGVGHILYTSLPKAEESVITFAPDHLNTERAIKESGLPYTILRNGWYAENLFMSLPHVVQSGQWFSATGEGRNSYLPRADMAAAIAGAILLPAENKTYTLTGEEAYTVREIAAIVSAVAGKEITVIDVTDAQLAEGLKSAGLPEGFVPTIVSFEVNTRLGHFEPVTQDAATLSGRKPQALKDFLEANKSVFAG</sequence>
<keyword evidence="3" id="KW-1185">Reference proteome</keyword>
<dbReference type="InterPro" id="IPR016040">
    <property type="entry name" value="NAD(P)-bd_dom"/>
</dbReference>
<dbReference type="CDD" id="cd05269">
    <property type="entry name" value="TMR_SDR_a"/>
    <property type="match status" value="1"/>
</dbReference>
<gene>
    <name evidence="2" type="ORF">BJF93_21490</name>
</gene>
<dbReference type="PANTHER" id="PTHR47129:SF1">
    <property type="entry name" value="NMRA-LIKE DOMAIN-CONTAINING PROTEIN"/>
    <property type="match status" value="1"/>
</dbReference>
<dbReference type="RefSeq" id="WP_075626738.1">
    <property type="nucleotide sequence ID" value="NZ_FOAM01000009.1"/>
</dbReference>
<dbReference type="InterPro" id="IPR052718">
    <property type="entry name" value="NmrA-type_oxidoreductase"/>
</dbReference>
<feature type="domain" description="NAD(P)-binding" evidence="1">
    <location>
        <begin position="8"/>
        <end position="187"/>
    </location>
</feature>
<dbReference type="SUPFAM" id="SSF51735">
    <property type="entry name" value="NAD(P)-binding Rossmann-fold domains"/>
    <property type="match status" value="1"/>
</dbReference>
<accession>A0A1Q9B046</accession>
<reference evidence="2 3" key="1">
    <citation type="submission" date="2016-09" db="EMBL/GenBank/DDBJ databases">
        <title>Rhizobium sp. nov., a novel species isolated from the rice rhizosphere.</title>
        <authorList>
            <person name="Zhao J."/>
            <person name="Zhang X."/>
        </authorList>
    </citation>
    <scope>NUCLEOTIDE SEQUENCE [LARGE SCALE GENOMIC DNA]</scope>
    <source>
        <strain evidence="2 3">1.7048</strain>
    </source>
</reference>
<dbReference type="PANTHER" id="PTHR47129">
    <property type="entry name" value="QUINONE OXIDOREDUCTASE 2"/>
    <property type="match status" value="1"/>
</dbReference>
<dbReference type="EMBL" id="MKIP01000033">
    <property type="protein sequence ID" value="OLP61345.1"/>
    <property type="molecule type" value="Genomic_DNA"/>
</dbReference>
<dbReference type="Gene3D" id="3.90.25.10">
    <property type="entry name" value="UDP-galactose 4-epimerase, domain 1"/>
    <property type="match status" value="1"/>
</dbReference>
<evidence type="ECO:0000313" key="2">
    <source>
        <dbReference type="EMBL" id="OLP61345.1"/>
    </source>
</evidence>
<dbReference type="OrthoDB" id="7771794at2"/>
<evidence type="ECO:0000259" key="1">
    <source>
        <dbReference type="Pfam" id="PF13460"/>
    </source>
</evidence>